<name>A0A1M2UTV4_MARNT</name>
<keyword evidence="3" id="KW-1185">Reference proteome</keyword>
<organism evidence="2 3">
    <name type="scientific">Marinobacter nauticus</name>
    <name type="common">Marinobacter hydrocarbonoclasticus</name>
    <name type="synonym">Marinobacter aquaeolei</name>
    <dbReference type="NCBI Taxonomy" id="2743"/>
    <lineage>
        <taxon>Bacteria</taxon>
        <taxon>Pseudomonadati</taxon>
        <taxon>Pseudomonadota</taxon>
        <taxon>Gammaproteobacteria</taxon>
        <taxon>Pseudomonadales</taxon>
        <taxon>Marinobacteraceae</taxon>
        <taxon>Marinobacter</taxon>
    </lineage>
</organism>
<reference evidence="2" key="1">
    <citation type="submission" date="2016-11" db="EMBL/GenBank/DDBJ databases">
        <title>Draft Genome Sequence of Marinobacter hydrocarbonoclasticus strain STW2, a polyaromatic aromatic hydrocarbon degrading and denitrifying bacterium from rhizosphere of Seagrass Enhalus acodoides.</title>
        <authorList>
            <person name="Ling J."/>
            <person name="Dong J."/>
        </authorList>
    </citation>
    <scope>NUCLEOTIDE SEQUENCE [LARGE SCALE GENOMIC DNA]</scope>
    <source>
        <strain evidence="2">STW2</strain>
    </source>
</reference>
<proteinExistence type="predicted"/>
<accession>A0A1M2UTV4</accession>
<keyword evidence="1" id="KW-0472">Membrane</keyword>
<feature type="transmembrane region" description="Helical" evidence="1">
    <location>
        <begin position="38"/>
        <end position="59"/>
    </location>
</feature>
<dbReference type="InterPro" id="IPR024399">
    <property type="entry name" value="DUF2628"/>
</dbReference>
<keyword evidence="1" id="KW-0812">Transmembrane</keyword>
<dbReference type="Pfam" id="PF10947">
    <property type="entry name" value="DUF2628"/>
    <property type="match status" value="1"/>
</dbReference>
<evidence type="ECO:0000313" key="2">
    <source>
        <dbReference type="EMBL" id="OJS98730.1"/>
    </source>
</evidence>
<keyword evidence="1" id="KW-1133">Transmembrane helix</keyword>
<evidence type="ECO:0000313" key="3">
    <source>
        <dbReference type="Proteomes" id="UP000183986"/>
    </source>
</evidence>
<protein>
    <recommendedName>
        <fullName evidence="4">DUF2628 domain-containing protein</fullName>
    </recommendedName>
</protein>
<dbReference type="OrthoDB" id="7597043at2"/>
<gene>
    <name evidence="2" type="ORF">BEE62_00630</name>
</gene>
<evidence type="ECO:0000256" key="1">
    <source>
        <dbReference type="SAM" id="Phobius"/>
    </source>
</evidence>
<feature type="transmembrane region" description="Helical" evidence="1">
    <location>
        <begin position="65"/>
        <end position="85"/>
    </location>
</feature>
<dbReference type="EMBL" id="MPKY01000001">
    <property type="protein sequence ID" value="OJS98730.1"/>
    <property type="molecule type" value="Genomic_DNA"/>
</dbReference>
<dbReference type="Proteomes" id="UP000183986">
    <property type="component" value="Unassembled WGS sequence"/>
</dbReference>
<evidence type="ECO:0008006" key="4">
    <source>
        <dbReference type="Google" id="ProtNLM"/>
    </source>
</evidence>
<sequence length="125" mass="13492">MKQYKIFTHPSGQQEAVKQGWSWPGFCFGGFWALFKKMWGLAALILAGGFSIGFLLGFIMPLDAANLLTNIIALGIAIVIGVNGNQWREQNLRTRGFETDGDIVEAKNPDGAVAQFLGGETSVAA</sequence>
<dbReference type="AlphaFoldDB" id="A0A1M2UTV4"/>
<dbReference type="RefSeq" id="WP_072675855.1">
    <property type="nucleotide sequence ID" value="NZ_MPKY01000001.1"/>
</dbReference>
<comment type="caution">
    <text evidence="2">The sequence shown here is derived from an EMBL/GenBank/DDBJ whole genome shotgun (WGS) entry which is preliminary data.</text>
</comment>